<feature type="transmembrane region" description="Helical" evidence="6">
    <location>
        <begin position="83"/>
        <end position="101"/>
    </location>
</feature>
<keyword evidence="4 6" id="KW-1133">Transmembrane helix</keyword>
<accession>A0ABY9KT76</accession>
<feature type="transmembrane region" description="Helical" evidence="6">
    <location>
        <begin position="231"/>
        <end position="257"/>
    </location>
</feature>
<dbReference type="PANTHER" id="PTHR23523:SF2">
    <property type="entry name" value="2-NITROIMIDAZOLE TRANSPORTER"/>
    <property type="match status" value="1"/>
</dbReference>
<feature type="transmembrane region" description="Helical" evidence="6">
    <location>
        <begin position="52"/>
        <end position="71"/>
    </location>
</feature>
<feature type="transmembrane region" description="Helical" evidence="6">
    <location>
        <begin position="320"/>
        <end position="344"/>
    </location>
</feature>
<feature type="transmembrane region" description="Helical" evidence="6">
    <location>
        <begin position="140"/>
        <end position="163"/>
    </location>
</feature>
<dbReference type="SUPFAM" id="SSF103473">
    <property type="entry name" value="MFS general substrate transporter"/>
    <property type="match status" value="1"/>
</dbReference>
<keyword evidence="3 6" id="KW-0812">Transmembrane</keyword>
<keyword evidence="9" id="KW-1185">Reference proteome</keyword>
<keyword evidence="2" id="KW-0813">Transport</keyword>
<evidence type="ECO:0000256" key="4">
    <source>
        <dbReference type="ARBA" id="ARBA00022989"/>
    </source>
</evidence>
<proteinExistence type="predicted"/>
<evidence type="ECO:0000256" key="5">
    <source>
        <dbReference type="ARBA" id="ARBA00023136"/>
    </source>
</evidence>
<evidence type="ECO:0000313" key="8">
    <source>
        <dbReference type="EMBL" id="WLV24008.1"/>
    </source>
</evidence>
<evidence type="ECO:0000256" key="6">
    <source>
        <dbReference type="SAM" id="Phobius"/>
    </source>
</evidence>
<evidence type="ECO:0000256" key="3">
    <source>
        <dbReference type="ARBA" id="ARBA00022692"/>
    </source>
</evidence>
<dbReference type="InterPro" id="IPR011701">
    <property type="entry name" value="MFS"/>
</dbReference>
<keyword evidence="5 6" id="KW-0472">Membrane</keyword>
<dbReference type="InterPro" id="IPR020846">
    <property type="entry name" value="MFS_dom"/>
</dbReference>
<feature type="transmembrane region" description="Helical" evidence="6">
    <location>
        <begin position="269"/>
        <end position="289"/>
    </location>
</feature>
<feature type="transmembrane region" description="Helical" evidence="6">
    <location>
        <begin position="364"/>
        <end position="380"/>
    </location>
</feature>
<dbReference type="Gene3D" id="1.20.1250.20">
    <property type="entry name" value="MFS general substrate transporter like domains"/>
    <property type="match status" value="1"/>
</dbReference>
<name>A0ABY9KT76_9BACI</name>
<dbReference type="Proteomes" id="UP001180087">
    <property type="component" value="Chromosome"/>
</dbReference>
<feature type="transmembrane region" description="Helical" evidence="6">
    <location>
        <begin position="386"/>
        <end position="408"/>
    </location>
</feature>
<reference evidence="8" key="1">
    <citation type="submission" date="2023-06" db="EMBL/GenBank/DDBJ databases">
        <title>A Treasure from Seagulls: Isolation and Description of Aciduricobacillus qingdaonensis gen. nov., sp. nov., a Rare Obligately Uric Acid-utilizing Member in the Family Bacillaceae.</title>
        <authorList>
            <person name="Liu W."/>
            <person name="Wang B."/>
        </authorList>
    </citation>
    <scope>NUCLEOTIDE SEQUENCE</scope>
    <source>
        <strain evidence="8">44XB</strain>
    </source>
</reference>
<feature type="transmembrane region" description="Helical" evidence="6">
    <location>
        <begin position="296"/>
        <end position="314"/>
    </location>
</feature>
<feature type="transmembrane region" description="Helical" evidence="6">
    <location>
        <begin position="107"/>
        <end position="128"/>
    </location>
</feature>
<dbReference type="Pfam" id="PF07690">
    <property type="entry name" value="MFS_1"/>
    <property type="match status" value="1"/>
</dbReference>
<organism evidence="8 9">
    <name type="scientific">Aciduricibacillus chroicocephali</name>
    <dbReference type="NCBI Taxonomy" id="3054939"/>
    <lineage>
        <taxon>Bacteria</taxon>
        <taxon>Bacillati</taxon>
        <taxon>Bacillota</taxon>
        <taxon>Bacilli</taxon>
        <taxon>Bacillales</taxon>
        <taxon>Bacillaceae</taxon>
        <taxon>Aciduricibacillus</taxon>
    </lineage>
</organism>
<dbReference type="InterPro" id="IPR036259">
    <property type="entry name" value="MFS_trans_sf"/>
</dbReference>
<dbReference type="PROSITE" id="PS50850">
    <property type="entry name" value="MFS"/>
    <property type="match status" value="1"/>
</dbReference>
<sequence length="425" mass="46065">MEKQNKLLVDEKDLKVYQFVLIIGIILAASNMRPAITAVGPLLQTIGADYGLAHWMAGLLTTLPLLAFAFLSPLAPQVGVRLTNELAIVAGMLMLICGMLLRSVSLLSFLFLGTLIAGAGIAIMNVLIPGVIKHKFPLKVGLMTGVYSTTMSGVSGISSGLSVPFAKGLGWGWKWALVIWVIPAIVGLAVWIFLAIKENRRNHLTKSQRKHKAEEQKPDYIDDRRIWKSGLAWQMSFFMALQAFLFYVTITWLPAILESNGYTESGAGWMLSFMQFIGLPASFIVPVLADRVKSQSALAVGLCVAMFVGYLTLLLGHSHIVMIIGTAIIGLSVNGNFSLALAFFGLRAKTGKDAAELSGMAQSLGYLLSAFGPTLLGLLYDKTQTWSAPLYVILAVVLVLSILGALVGRNRYVFDDKKKLNKSAL</sequence>
<dbReference type="PANTHER" id="PTHR23523">
    <property type="match status" value="1"/>
</dbReference>
<gene>
    <name evidence="8" type="ORF">QR721_10230</name>
</gene>
<dbReference type="EMBL" id="CP129113">
    <property type="protein sequence ID" value="WLV24008.1"/>
    <property type="molecule type" value="Genomic_DNA"/>
</dbReference>
<evidence type="ECO:0000259" key="7">
    <source>
        <dbReference type="PROSITE" id="PS50850"/>
    </source>
</evidence>
<evidence type="ECO:0000256" key="1">
    <source>
        <dbReference type="ARBA" id="ARBA00004651"/>
    </source>
</evidence>
<protein>
    <submittedName>
        <fullName evidence="8">MFS transporter</fullName>
    </submittedName>
</protein>
<feature type="domain" description="Major facilitator superfamily (MFS) profile" evidence="7">
    <location>
        <begin position="17"/>
        <end position="413"/>
    </location>
</feature>
<evidence type="ECO:0000313" key="9">
    <source>
        <dbReference type="Proteomes" id="UP001180087"/>
    </source>
</evidence>
<dbReference type="RefSeq" id="WP_348026601.1">
    <property type="nucleotide sequence ID" value="NZ_CP129113.1"/>
</dbReference>
<comment type="subcellular location">
    <subcellularLocation>
        <location evidence="1">Cell membrane</location>
        <topology evidence="1">Multi-pass membrane protein</topology>
    </subcellularLocation>
</comment>
<feature type="transmembrane region" description="Helical" evidence="6">
    <location>
        <begin position="16"/>
        <end position="32"/>
    </location>
</feature>
<feature type="transmembrane region" description="Helical" evidence="6">
    <location>
        <begin position="175"/>
        <end position="196"/>
    </location>
</feature>
<dbReference type="CDD" id="cd17339">
    <property type="entry name" value="MFS_NIMT_CynX_like"/>
    <property type="match status" value="1"/>
</dbReference>
<dbReference type="InterPro" id="IPR052524">
    <property type="entry name" value="MFS_Cyanate_Porter"/>
</dbReference>
<evidence type="ECO:0000256" key="2">
    <source>
        <dbReference type="ARBA" id="ARBA00022448"/>
    </source>
</evidence>